<comment type="caution">
    <text evidence="3">The sequence shown here is derived from an EMBL/GenBank/DDBJ whole genome shotgun (WGS) entry which is preliminary data.</text>
</comment>
<evidence type="ECO:0000313" key="3">
    <source>
        <dbReference type="EMBL" id="TNV80348.1"/>
    </source>
</evidence>
<protein>
    <recommendedName>
        <fullName evidence="2">Sulfotransferase domain-containing protein</fullName>
    </recommendedName>
</protein>
<feature type="domain" description="Sulfotransferase" evidence="2">
    <location>
        <begin position="177"/>
        <end position="339"/>
    </location>
</feature>
<dbReference type="PANTHER" id="PTHR45964:SF5">
    <property type="entry name" value="WSCD FAMILY MEMBER CG9164"/>
    <property type="match status" value="1"/>
</dbReference>
<organism evidence="3 4">
    <name type="scientific">Halteria grandinella</name>
    <dbReference type="NCBI Taxonomy" id="5974"/>
    <lineage>
        <taxon>Eukaryota</taxon>
        <taxon>Sar</taxon>
        <taxon>Alveolata</taxon>
        <taxon>Ciliophora</taxon>
        <taxon>Intramacronucleata</taxon>
        <taxon>Spirotrichea</taxon>
        <taxon>Stichotrichia</taxon>
        <taxon>Sporadotrichida</taxon>
        <taxon>Halteriidae</taxon>
        <taxon>Halteria</taxon>
    </lineage>
</organism>
<dbReference type="OrthoDB" id="5985073at2759"/>
<evidence type="ECO:0000313" key="4">
    <source>
        <dbReference type="Proteomes" id="UP000785679"/>
    </source>
</evidence>
<evidence type="ECO:0000259" key="2">
    <source>
        <dbReference type="Pfam" id="PF00685"/>
    </source>
</evidence>
<name>A0A8J8NRT0_HALGN</name>
<gene>
    <name evidence="3" type="ORF">FGO68_gene6128</name>
</gene>
<keyword evidence="4" id="KW-1185">Reference proteome</keyword>
<dbReference type="Proteomes" id="UP000785679">
    <property type="component" value="Unassembled WGS sequence"/>
</dbReference>
<dbReference type="InterPro" id="IPR051589">
    <property type="entry name" value="Sialate-O-sulfotransferase"/>
</dbReference>
<dbReference type="PANTHER" id="PTHR45964">
    <property type="entry name" value="WSCD FAMILY MEMBER CG9164"/>
    <property type="match status" value="1"/>
</dbReference>
<dbReference type="Gene3D" id="3.40.50.300">
    <property type="entry name" value="P-loop containing nucleotide triphosphate hydrolases"/>
    <property type="match status" value="1"/>
</dbReference>
<comment type="similarity">
    <text evidence="1">Belongs to the WSCD family.</text>
</comment>
<accession>A0A8J8NRT0</accession>
<proteinExistence type="inferred from homology"/>
<sequence>MGRPNFFYHEKVSLVLWVYRKDAYRALQYAEKQKGCPVSYPEVVRAYKYVSKKPLLAAIGLRICLEDFHRDDKILFDREGDRYSLNPRMQHTDDNPTGFHLFSDKITKLYPTYETDEQLVLQPTDLTPLLNWDYIKGLLLSKDMTRQAELSWVDENGGTFRFLDKQTSLSGFRTVFASFPRSGNSFLRRFLEQISGIHTGADVRVDGTLNLQMCGLIGEGHVGVDDVWICKSHFALDQELCKEFTANKAIVLFRNPLDVIISYTHLQNMASHSLTCKERYDKEFPEYWEWFVRVVDEALRDFYHVNMARLATSIPTYIVRYEDVVENPLPVLKELFSFLLDTPDLTGTILEQRILKYGSTSTQSKAIYGLKSKSKRIPSRELYNDELFALIKKDLKHMVHFLDYQQEEGNPSKKTQFFPYTPEETKDVDLSFNYREFNKRSLAQIPNTEVKEFVVNQPGDKFRLFRGSIFKWQCVTEHLHIDEE</sequence>
<dbReference type="SUPFAM" id="SSF52540">
    <property type="entry name" value="P-loop containing nucleoside triphosphate hydrolases"/>
    <property type="match status" value="1"/>
</dbReference>
<dbReference type="AlphaFoldDB" id="A0A8J8NRT0"/>
<dbReference type="InterPro" id="IPR027417">
    <property type="entry name" value="P-loop_NTPase"/>
</dbReference>
<evidence type="ECO:0000256" key="1">
    <source>
        <dbReference type="ARBA" id="ARBA00010236"/>
    </source>
</evidence>
<dbReference type="Pfam" id="PF00685">
    <property type="entry name" value="Sulfotransfer_1"/>
    <property type="match status" value="1"/>
</dbReference>
<dbReference type="InterPro" id="IPR000863">
    <property type="entry name" value="Sulfotransferase_dom"/>
</dbReference>
<dbReference type="EMBL" id="RRYP01007628">
    <property type="protein sequence ID" value="TNV80348.1"/>
    <property type="molecule type" value="Genomic_DNA"/>
</dbReference>
<reference evidence="3" key="1">
    <citation type="submission" date="2019-06" db="EMBL/GenBank/DDBJ databases">
        <authorList>
            <person name="Zheng W."/>
        </authorList>
    </citation>
    <scope>NUCLEOTIDE SEQUENCE</scope>
    <source>
        <strain evidence="3">QDHG01</strain>
    </source>
</reference>
<dbReference type="GO" id="GO:0008146">
    <property type="term" value="F:sulfotransferase activity"/>
    <property type="evidence" value="ECO:0007669"/>
    <property type="project" value="InterPro"/>
</dbReference>